<feature type="region of interest" description="Disordered" evidence="1">
    <location>
        <begin position="194"/>
        <end position="219"/>
    </location>
</feature>
<organism evidence="2 3">
    <name type="scientific">Ancylostoma duodenale</name>
    <dbReference type="NCBI Taxonomy" id="51022"/>
    <lineage>
        <taxon>Eukaryota</taxon>
        <taxon>Metazoa</taxon>
        <taxon>Ecdysozoa</taxon>
        <taxon>Nematoda</taxon>
        <taxon>Chromadorea</taxon>
        <taxon>Rhabditida</taxon>
        <taxon>Rhabditina</taxon>
        <taxon>Rhabditomorpha</taxon>
        <taxon>Strongyloidea</taxon>
        <taxon>Ancylostomatidae</taxon>
        <taxon>Ancylostomatinae</taxon>
        <taxon>Ancylostoma</taxon>
    </lineage>
</organism>
<feature type="compositionally biased region" description="Low complexity" evidence="1">
    <location>
        <begin position="443"/>
        <end position="475"/>
    </location>
</feature>
<dbReference type="Proteomes" id="UP000054047">
    <property type="component" value="Unassembled WGS sequence"/>
</dbReference>
<evidence type="ECO:0000313" key="3">
    <source>
        <dbReference type="Proteomes" id="UP000054047"/>
    </source>
</evidence>
<dbReference type="EMBL" id="KN731588">
    <property type="protein sequence ID" value="KIH59805.1"/>
    <property type="molecule type" value="Genomic_DNA"/>
</dbReference>
<dbReference type="OrthoDB" id="5866574at2759"/>
<feature type="region of interest" description="Disordered" evidence="1">
    <location>
        <begin position="334"/>
        <end position="358"/>
    </location>
</feature>
<accession>A0A0C2GF65</accession>
<keyword evidence="3" id="KW-1185">Reference proteome</keyword>
<evidence type="ECO:0000313" key="2">
    <source>
        <dbReference type="EMBL" id="KIH59805.1"/>
    </source>
</evidence>
<reference evidence="2 3" key="1">
    <citation type="submission" date="2013-12" db="EMBL/GenBank/DDBJ databases">
        <title>Draft genome of the parsitic nematode Ancylostoma duodenale.</title>
        <authorList>
            <person name="Mitreva M."/>
        </authorList>
    </citation>
    <scope>NUCLEOTIDE SEQUENCE [LARGE SCALE GENOMIC DNA]</scope>
    <source>
        <strain evidence="2 3">Zhejiang</strain>
    </source>
</reference>
<name>A0A0C2GF65_9BILA</name>
<feature type="compositionally biased region" description="Low complexity" evidence="1">
    <location>
        <begin position="269"/>
        <end position="289"/>
    </location>
</feature>
<protein>
    <submittedName>
        <fullName evidence="2">Uncharacterized protein</fullName>
    </submittedName>
</protein>
<evidence type="ECO:0000256" key="1">
    <source>
        <dbReference type="SAM" id="MobiDB-lite"/>
    </source>
</evidence>
<proteinExistence type="predicted"/>
<feature type="compositionally biased region" description="Polar residues" evidence="1">
    <location>
        <begin position="254"/>
        <end position="267"/>
    </location>
</feature>
<dbReference type="AlphaFoldDB" id="A0A0C2GF65"/>
<sequence length="496" mass="53417">MSTSLVSLSQDENAKDIFEPSSSIDDVVGPADFVGRTEEINEGSDSFAISTAMLEPITEPTTAAAPKHEVSRQFSEPVYFHSYLLSSNFSYSMENTVEPLELTTRVDKNLSSTVQLPIIPSSAEGTQPLPEEAMAADPFSLDETTTTVKTNFRAIAGQWTVHDLRRTEVFEKEFIEFYIQTAPVVPTSTSIRDSTTDFHMGRETTAPPFVTSATTENQEEAATAGVVAGMTHDGSEAEEAHTQEVDVTIDAEVTTPTLDSEATTSELPASPTTEASTSTSTTQATTTTTIDEDAAPFDQDKLSGLFEQDGSFIPEHLTNESSFEPVFPRVELPEESTEIISGPRPKQTTSTSAPELPSFVVDSQPTTVEVHIQDTTPATTTAGTQFTHQLQPIVIQPIVTKTTINEVLQMSRQPETDSDEGRHLTPVLQTSTEKEAKQEESAPTTTSTVQETSTEPTTSPTTQPVPEPTSTASSPVPEPAPESQATPQPEPGPQAD</sequence>
<gene>
    <name evidence="2" type="ORF">ANCDUO_09953</name>
</gene>
<feature type="region of interest" description="Disordered" evidence="1">
    <location>
        <begin position="254"/>
        <end position="295"/>
    </location>
</feature>
<feature type="region of interest" description="Disordered" evidence="1">
    <location>
        <begin position="411"/>
        <end position="496"/>
    </location>
</feature>